<dbReference type="AlphaFoldDB" id="A0A2T0W171"/>
<evidence type="ECO:0000313" key="1">
    <source>
        <dbReference type="EMBL" id="PRY78683.1"/>
    </source>
</evidence>
<protein>
    <submittedName>
        <fullName evidence="1">Uncharacterized protein</fullName>
    </submittedName>
</protein>
<proteinExistence type="predicted"/>
<name>A0A2T0W171_9RHOB</name>
<organism evidence="1 2">
    <name type="scientific">Yoonia maritima</name>
    <dbReference type="NCBI Taxonomy" id="1435347"/>
    <lineage>
        <taxon>Bacteria</taxon>
        <taxon>Pseudomonadati</taxon>
        <taxon>Pseudomonadota</taxon>
        <taxon>Alphaproteobacteria</taxon>
        <taxon>Rhodobacterales</taxon>
        <taxon>Paracoccaceae</taxon>
        <taxon>Yoonia</taxon>
    </lineage>
</organism>
<sequence>MKRSRFSEEKIIGILKLHLPPTLDHLDLDISGFRQIGGLVSPSDFTSMIGDLFPIALWGRSSL</sequence>
<gene>
    <name evidence="1" type="ORF">CLV80_1034</name>
</gene>
<comment type="caution">
    <text evidence="1">The sequence shown here is derived from an EMBL/GenBank/DDBJ whole genome shotgun (WGS) entry which is preliminary data.</text>
</comment>
<accession>A0A2T0W171</accession>
<keyword evidence="2" id="KW-1185">Reference proteome</keyword>
<dbReference type="EMBL" id="PVTP01000003">
    <property type="protein sequence ID" value="PRY78683.1"/>
    <property type="molecule type" value="Genomic_DNA"/>
</dbReference>
<evidence type="ECO:0000313" key="2">
    <source>
        <dbReference type="Proteomes" id="UP000238007"/>
    </source>
</evidence>
<reference evidence="1 2" key="1">
    <citation type="submission" date="2018-03" db="EMBL/GenBank/DDBJ databases">
        <title>Genomic Encyclopedia of Archaeal and Bacterial Type Strains, Phase II (KMG-II): from individual species to whole genera.</title>
        <authorList>
            <person name="Goeker M."/>
        </authorList>
    </citation>
    <scope>NUCLEOTIDE SEQUENCE [LARGE SCALE GENOMIC DNA]</scope>
    <source>
        <strain evidence="1 2">DSM 101533</strain>
    </source>
</reference>
<dbReference type="Proteomes" id="UP000238007">
    <property type="component" value="Unassembled WGS sequence"/>
</dbReference>
<dbReference type="RefSeq" id="WP_133169752.1">
    <property type="nucleotide sequence ID" value="NZ_PVTP01000003.1"/>
</dbReference>